<dbReference type="OrthoDB" id="1264190at2"/>
<comment type="caution">
    <text evidence="2">The sequence shown here is derived from an EMBL/GenBank/DDBJ whole genome shotgun (WGS) entry which is preliminary data.</text>
</comment>
<name>A0A4Z0Q3W3_9BACT</name>
<dbReference type="Proteomes" id="UP000297549">
    <property type="component" value="Unassembled WGS sequence"/>
</dbReference>
<keyword evidence="1" id="KW-1133">Transmembrane helix</keyword>
<reference evidence="2 3" key="1">
    <citation type="submission" date="2019-04" db="EMBL/GenBank/DDBJ databases">
        <authorList>
            <person name="Feng G."/>
            <person name="Zhang J."/>
            <person name="Zhu H."/>
        </authorList>
    </citation>
    <scope>NUCLEOTIDE SEQUENCE [LARGE SCALE GENOMIC DNA]</scope>
    <source>
        <strain evidence="2 3">JCM 31653</strain>
    </source>
</reference>
<dbReference type="EMBL" id="SRLC01000001">
    <property type="protein sequence ID" value="TGE24274.1"/>
    <property type="molecule type" value="Genomic_DNA"/>
</dbReference>
<sequence length="92" mass="10176">MRYQPTTKLKARLLTALVVVLGFGVAYNVLAALDVMVSLKYETDGPQECFSLITGHNLCLRLKIHEIAAPVCFFLALGLAIAKDVWLEKVNK</sequence>
<feature type="transmembrane region" description="Helical" evidence="1">
    <location>
        <begin position="67"/>
        <end position="86"/>
    </location>
</feature>
<dbReference type="RefSeq" id="WP_135461691.1">
    <property type="nucleotide sequence ID" value="NZ_SRLC01000001.1"/>
</dbReference>
<gene>
    <name evidence="2" type="ORF">E5K00_03405</name>
</gene>
<organism evidence="2 3">
    <name type="scientific">Hymenobacter aquaticus</name>
    <dbReference type="NCBI Taxonomy" id="1867101"/>
    <lineage>
        <taxon>Bacteria</taxon>
        <taxon>Pseudomonadati</taxon>
        <taxon>Bacteroidota</taxon>
        <taxon>Cytophagia</taxon>
        <taxon>Cytophagales</taxon>
        <taxon>Hymenobacteraceae</taxon>
        <taxon>Hymenobacter</taxon>
    </lineage>
</organism>
<accession>A0A4Z0Q3W3</accession>
<keyword evidence="3" id="KW-1185">Reference proteome</keyword>
<keyword evidence="1" id="KW-0812">Transmembrane</keyword>
<proteinExistence type="predicted"/>
<evidence type="ECO:0000256" key="1">
    <source>
        <dbReference type="SAM" id="Phobius"/>
    </source>
</evidence>
<evidence type="ECO:0000313" key="3">
    <source>
        <dbReference type="Proteomes" id="UP000297549"/>
    </source>
</evidence>
<dbReference type="AlphaFoldDB" id="A0A4Z0Q3W3"/>
<protein>
    <submittedName>
        <fullName evidence="2">Uncharacterized protein</fullName>
    </submittedName>
</protein>
<evidence type="ECO:0000313" key="2">
    <source>
        <dbReference type="EMBL" id="TGE24274.1"/>
    </source>
</evidence>
<keyword evidence="1" id="KW-0472">Membrane</keyword>